<keyword evidence="2" id="KW-0547">Nucleotide-binding</keyword>
<dbReference type="InterPro" id="IPR042227">
    <property type="entry name" value="KBRS"/>
</dbReference>
<comment type="similarity">
    <text evidence="1">Belongs to the small GTPase superfamily. Ras family. KappaB-Ras subfamily.</text>
</comment>
<reference evidence="4" key="2">
    <citation type="journal article" date="2020" name="BMC">
        <title>Leishmania infection induces a limited differential gene expression in the sand fly midgut.</title>
        <authorList>
            <person name="Coutinho-Abreu I.V."/>
            <person name="Serafim T.D."/>
            <person name="Meneses C."/>
            <person name="Kamhawi S."/>
            <person name="Oliveira F."/>
            <person name="Valenzuela J.G."/>
        </authorList>
    </citation>
    <scope>NUCLEOTIDE SEQUENCE</scope>
    <source>
        <strain evidence="4">Jacobina</strain>
        <tissue evidence="4">Midgut</tissue>
    </source>
</reference>
<dbReference type="OrthoDB" id="10002389at2759"/>
<proteinExistence type="inferred from homology"/>
<dbReference type="Pfam" id="PF00071">
    <property type="entry name" value="Ras"/>
    <property type="match status" value="1"/>
</dbReference>
<sequence>MVKVGKVLVCGMKSVGKTAIIEQLINGNITPDSELHPTIEDTYVASIDTGRGQRDLLRIFDTAGLQGNIQLPKQYFQLSDAFVLVYDPSDPASLDILAGIRKDIDQYKDKKETIVIVVANMHMRTHRSSAERGEINPVESILNRANIWCSRERFKHYVVNAMERASLYEPFINLASRIHVPQTKSAFPQLRQLTQKNSLNY</sequence>
<dbReference type="InterPro" id="IPR027417">
    <property type="entry name" value="P-loop_NTPase"/>
</dbReference>
<dbReference type="KEGG" id="lll:129796241"/>
<reference evidence="6" key="1">
    <citation type="submission" date="2012-05" db="EMBL/GenBank/DDBJ databases">
        <title>Whole Genome Assembly of Lutzomyia longipalpis.</title>
        <authorList>
            <person name="Richards S."/>
            <person name="Qu C."/>
            <person name="Dillon R."/>
            <person name="Worley K."/>
            <person name="Scherer S."/>
            <person name="Batterton M."/>
            <person name="Taylor A."/>
            <person name="Hawes A."/>
            <person name="Hernandez B."/>
            <person name="Kovar C."/>
            <person name="Mandapat C."/>
            <person name="Pham C."/>
            <person name="Qu C."/>
            <person name="Jing C."/>
            <person name="Bess C."/>
            <person name="Bandaranaike D."/>
            <person name="Ngo D."/>
            <person name="Ongeri F."/>
            <person name="Arias F."/>
            <person name="Lara F."/>
            <person name="Weissenberger G."/>
            <person name="Kamau G."/>
            <person name="Han H."/>
            <person name="Shen H."/>
            <person name="Dinh H."/>
            <person name="Khalil I."/>
            <person name="Jones J."/>
            <person name="Shafer J."/>
            <person name="Jayaseelan J."/>
            <person name="Quiroz J."/>
            <person name="Blankenburg K."/>
            <person name="Nguyen L."/>
            <person name="Jackson L."/>
            <person name="Francisco L."/>
            <person name="Tang L.-Y."/>
            <person name="Pu L.-L."/>
            <person name="Perales L."/>
            <person name="Lorensuhewa L."/>
            <person name="Munidasa M."/>
            <person name="Coyle M."/>
            <person name="Taylor M."/>
            <person name="Puazo M."/>
            <person name="Firestine M."/>
            <person name="Scheel M."/>
            <person name="Javaid M."/>
            <person name="Wang M."/>
            <person name="Li M."/>
            <person name="Tabassum N."/>
            <person name="Saada N."/>
            <person name="Osuji N."/>
            <person name="Aqrawi P."/>
            <person name="Fu Q."/>
            <person name="Thornton R."/>
            <person name="Raj R."/>
            <person name="Goodspeed R."/>
            <person name="Mata R."/>
            <person name="Najjar R."/>
            <person name="Gubbala S."/>
            <person name="Lee S."/>
            <person name="Denson S."/>
            <person name="Patil S."/>
            <person name="Macmil S."/>
            <person name="Qi S."/>
            <person name="Matskevitch T."/>
            <person name="Palculict T."/>
            <person name="Mathew T."/>
            <person name="Vee V."/>
            <person name="Velamala V."/>
            <person name="Korchina V."/>
            <person name="Cai W."/>
            <person name="Liu W."/>
            <person name="Dai W."/>
            <person name="Zou X."/>
            <person name="Zhu Y."/>
            <person name="Zhang Y."/>
            <person name="Wu Y.-Q."/>
            <person name="Xin Y."/>
            <person name="Nazarath L."/>
            <person name="Kovar C."/>
            <person name="Han Y."/>
            <person name="Muzny D."/>
            <person name="Gibbs R."/>
        </authorList>
    </citation>
    <scope>NUCLEOTIDE SEQUENCE [LARGE SCALE GENOMIC DNA]</scope>
    <source>
        <strain evidence="6">Jacobina</strain>
    </source>
</reference>
<keyword evidence="3" id="KW-0342">GTP-binding</keyword>
<evidence type="ECO:0000256" key="2">
    <source>
        <dbReference type="ARBA" id="ARBA00022741"/>
    </source>
</evidence>
<dbReference type="GeneID" id="129796241"/>
<dbReference type="Proteomes" id="UP000092461">
    <property type="component" value="Unassembled WGS sequence"/>
</dbReference>
<dbReference type="CTD" id="35667"/>
<dbReference type="EMBL" id="GITU01007621">
    <property type="protein sequence ID" value="MBC1176324.1"/>
    <property type="molecule type" value="Transcribed_RNA"/>
</dbReference>
<dbReference type="GO" id="GO:0005525">
    <property type="term" value="F:GTP binding"/>
    <property type="evidence" value="ECO:0007669"/>
    <property type="project" value="UniProtKB-KW"/>
</dbReference>
<evidence type="ECO:0000313" key="5">
    <source>
        <dbReference type="EnsemblMetazoa" id="LLOJ000999-PA"/>
    </source>
</evidence>
<keyword evidence="6" id="KW-1185">Reference proteome</keyword>
<protein>
    <submittedName>
        <fullName evidence="4">Putative ras family small gtpase</fullName>
    </submittedName>
</protein>
<organism evidence="5 6">
    <name type="scientific">Lutzomyia longipalpis</name>
    <name type="common">Sand fly</name>
    <dbReference type="NCBI Taxonomy" id="7200"/>
    <lineage>
        <taxon>Eukaryota</taxon>
        <taxon>Metazoa</taxon>
        <taxon>Ecdysozoa</taxon>
        <taxon>Arthropoda</taxon>
        <taxon>Hexapoda</taxon>
        <taxon>Insecta</taxon>
        <taxon>Pterygota</taxon>
        <taxon>Neoptera</taxon>
        <taxon>Endopterygota</taxon>
        <taxon>Diptera</taxon>
        <taxon>Nematocera</taxon>
        <taxon>Psychodoidea</taxon>
        <taxon>Psychodidae</taxon>
        <taxon>Lutzomyia</taxon>
        <taxon>Lutzomyia</taxon>
    </lineage>
</organism>
<accession>A0A1B0GH24</accession>
<dbReference type="EMBL" id="AJWK01003897">
    <property type="status" value="NOT_ANNOTATED_CDS"/>
    <property type="molecule type" value="Genomic_DNA"/>
</dbReference>
<dbReference type="GO" id="GO:0043124">
    <property type="term" value="P:negative regulation of canonical NF-kappaB signal transduction"/>
    <property type="evidence" value="ECO:0007669"/>
    <property type="project" value="InterPro"/>
</dbReference>
<dbReference type="VEuPathDB" id="VectorBase:LLOJ000999"/>
<dbReference type="GO" id="GO:0003924">
    <property type="term" value="F:GTPase activity"/>
    <property type="evidence" value="ECO:0007669"/>
    <property type="project" value="InterPro"/>
</dbReference>
<dbReference type="GO" id="GO:0032484">
    <property type="term" value="P:Ral protein signal transduction"/>
    <property type="evidence" value="ECO:0007669"/>
    <property type="project" value="TreeGrafter"/>
</dbReference>
<dbReference type="SMART" id="SM00173">
    <property type="entry name" value="RAS"/>
    <property type="match status" value="1"/>
</dbReference>
<reference evidence="5" key="3">
    <citation type="submission" date="2020-05" db="UniProtKB">
        <authorList>
            <consortium name="EnsemblMetazoa"/>
        </authorList>
    </citation>
    <scope>IDENTIFICATION</scope>
    <source>
        <strain evidence="5">Jacobina</strain>
    </source>
</reference>
<evidence type="ECO:0000256" key="1">
    <source>
        <dbReference type="ARBA" id="ARBA00008094"/>
    </source>
</evidence>
<dbReference type="VEuPathDB" id="VectorBase:LLONM1_011633"/>
<dbReference type="InterPro" id="IPR001806">
    <property type="entry name" value="Small_GTPase"/>
</dbReference>
<dbReference type="PROSITE" id="PS51419">
    <property type="entry name" value="RAB"/>
    <property type="match status" value="1"/>
</dbReference>
<dbReference type="SMART" id="SM00175">
    <property type="entry name" value="RAB"/>
    <property type="match status" value="1"/>
</dbReference>
<dbReference type="Gene3D" id="3.40.50.300">
    <property type="entry name" value="P-loop containing nucleotide triphosphate hydrolases"/>
    <property type="match status" value="1"/>
</dbReference>
<dbReference type="PANTHER" id="PTHR46152">
    <property type="entry name" value="NF-KAPPA-B INHIBITOR-INTERACTING RAS-LIKE PROTEIN"/>
    <property type="match status" value="1"/>
</dbReference>
<evidence type="ECO:0000313" key="6">
    <source>
        <dbReference type="Proteomes" id="UP000092461"/>
    </source>
</evidence>
<evidence type="ECO:0000313" key="4">
    <source>
        <dbReference type="EMBL" id="MBC1176324.1"/>
    </source>
</evidence>
<dbReference type="PROSITE" id="PS51421">
    <property type="entry name" value="RAS"/>
    <property type="match status" value="1"/>
</dbReference>
<dbReference type="GO" id="GO:0032794">
    <property type="term" value="F:GTPase activating protein binding"/>
    <property type="evidence" value="ECO:0007669"/>
    <property type="project" value="TreeGrafter"/>
</dbReference>
<dbReference type="EnsemblMetazoa" id="LLOJ000999-RA">
    <property type="protein sequence ID" value="LLOJ000999-PA"/>
    <property type="gene ID" value="LLOJ000999"/>
</dbReference>
<name>A0A1B0GH24_LUTLO</name>
<dbReference type="AlphaFoldDB" id="A0A1B0GH24"/>
<dbReference type="RefSeq" id="XP_055694000.1">
    <property type="nucleotide sequence ID" value="XM_055838025.1"/>
</dbReference>
<dbReference type="SUPFAM" id="SSF52540">
    <property type="entry name" value="P-loop containing nucleoside triphosphate hydrolases"/>
    <property type="match status" value="1"/>
</dbReference>
<evidence type="ECO:0000256" key="3">
    <source>
        <dbReference type="ARBA" id="ARBA00023134"/>
    </source>
</evidence>
<dbReference type="PANTHER" id="PTHR46152:SF3">
    <property type="entry name" value="NF-KAPPA-B INHIBITOR-INTERACTING RAS-LIKE PROTEIN"/>
    <property type="match status" value="1"/>
</dbReference>